<comment type="caution">
    <text evidence="1">The sequence shown here is derived from an EMBL/GenBank/DDBJ whole genome shotgun (WGS) entry which is preliminary data.</text>
</comment>
<accession>A0ABP7BZH9</accession>
<gene>
    <name evidence="1" type="ORF">GCM10023081_07540</name>
</gene>
<name>A0ABP7BZH9_9MICC</name>
<reference evidence="2" key="1">
    <citation type="journal article" date="2019" name="Int. J. Syst. Evol. Microbiol.">
        <title>The Global Catalogue of Microorganisms (GCM) 10K type strain sequencing project: providing services to taxonomists for standard genome sequencing and annotation.</title>
        <authorList>
            <consortium name="The Broad Institute Genomics Platform"/>
            <consortium name="The Broad Institute Genome Sequencing Center for Infectious Disease"/>
            <person name="Wu L."/>
            <person name="Ma J."/>
        </authorList>
    </citation>
    <scope>NUCLEOTIDE SEQUENCE [LARGE SCALE GENOMIC DNA]</scope>
    <source>
        <strain evidence="2">JCM 30742</strain>
    </source>
</reference>
<keyword evidence="2" id="KW-1185">Reference proteome</keyword>
<dbReference type="EMBL" id="BAABEO010000008">
    <property type="protein sequence ID" value="GAA3671689.1"/>
    <property type="molecule type" value="Genomic_DNA"/>
</dbReference>
<proteinExistence type="predicted"/>
<evidence type="ECO:0000313" key="2">
    <source>
        <dbReference type="Proteomes" id="UP001500752"/>
    </source>
</evidence>
<protein>
    <submittedName>
        <fullName evidence="1">Uncharacterized protein</fullName>
    </submittedName>
</protein>
<dbReference type="Proteomes" id="UP001500752">
    <property type="component" value="Unassembled WGS sequence"/>
</dbReference>
<organism evidence="1 2">
    <name type="scientific">Arthrobacter ginkgonis</name>
    <dbReference type="NCBI Taxonomy" id="1630594"/>
    <lineage>
        <taxon>Bacteria</taxon>
        <taxon>Bacillati</taxon>
        <taxon>Actinomycetota</taxon>
        <taxon>Actinomycetes</taxon>
        <taxon>Micrococcales</taxon>
        <taxon>Micrococcaceae</taxon>
        <taxon>Arthrobacter</taxon>
    </lineage>
</organism>
<sequence length="489" mass="53239">MVLFVAAKIVDVGFAQRVKALACTAPLHDLDAHKAQVQTADFTVYQMSELALHAIDSVTLAMDFDTGADPQQVTADLAEQAAQQSPDRSGAEHHKVARWVLENLINVGSADRGFRALYGLTTGDGAYRTYAFDFKLLEEVPGTDGEIYLRATNEAVNVLVGALEVDIESAQIAADLRLDTLIRRGRLSDAQAAAQSARYRTIQYGEMLRQKLEATGRDVRSVDWLTEMPAFLDEAVGHIEARYKAENAILLNITEIRDAADTADRKRQAAQLVEIVRECLCRHEQLQAAVQLAGRRFRAEQDRQTFIPTRAGATLDLHAQLLVPALGISVVAADVVLGAFFVHSVGPIVPPALRLSDLWCGLITPPAEREVLGGVVTEPELDEVEPDPPFPGECYELLDELLDLDPDAPRRLSGLLEEAREIHPWLPSLVVVRVLALAAQEIHAAVRHGATSVLMAIDDGTPLRDREFAGSDLIVARAALIPDAEEGAA</sequence>
<evidence type="ECO:0000313" key="1">
    <source>
        <dbReference type="EMBL" id="GAA3671689.1"/>
    </source>
</evidence>